<reference evidence="2 3" key="1">
    <citation type="journal article" date="2020" name="New Microbes New Infect">
        <title>Sellimonas caecigallum sp. nov., description and genome sequence of a new member of the Sellimonas genus isolated from the cecum of feral chicken.</title>
        <authorList>
            <person name="Wongkuna S."/>
            <person name="Ghimire S."/>
            <person name="Antony L."/>
            <person name="Chankhamhaengdecha S."/>
            <person name="Janvilisri T."/>
            <person name="Scaria J."/>
        </authorList>
    </citation>
    <scope>NUCLEOTIDE SEQUENCE [LARGE SCALE GENOMIC DNA]</scope>
    <source>
        <strain evidence="2 3">SW451</strain>
    </source>
</reference>
<dbReference type="SUPFAM" id="SSF53187">
    <property type="entry name" value="Zn-dependent exopeptidases"/>
    <property type="match status" value="1"/>
</dbReference>
<name>A0ABS7L7K8_9FIRM</name>
<dbReference type="NCBIfam" id="TIGR01893">
    <property type="entry name" value="aa-his-dipept"/>
    <property type="match status" value="1"/>
</dbReference>
<dbReference type="InterPro" id="IPR001160">
    <property type="entry name" value="Peptidase_M20C"/>
</dbReference>
<dbReference type="Pfam" id="PF01546">
    <property type="entry name" value="Peptidase_M20"/>
    <property type="match status" value="1"/>
</dbReference>
<dbReference type="RefSeq" id="WP_221919831.1">
    <property type="nucleotide sequence ID" value="NZ_CP173660.1"/>
</dbReference>
<dbReference type="Pfam" id="PF07687">
    <property type="entry name" value="M20_dimer"/>
    <property type="match status" value="1"/>
</dbReference>
<keyword evidence="3" id="KW-1185">Reference proteome</keyword>
<dbReference type="PANTHER" id="PTHR43501">
    <property type="entry name" value="CYTOSOL NON-SPECIFIC DIPEPTIDASE"/>
    <property type="match status" value="1"/>
</dbReference>
<dbReference type="Gene3D" id="3.40.630.10">
    <property type="entry name" value="Zn peptidases"/>
    <property type="match status" value="2"/>
</dbReference>
<dbReference type="PRINTS" id="PR00934">
    <property type="entry name" value="XHISDIPTASE"/>
</dbReference>
<evidence type="ECO:0000313" key="3">
    <source>
        <dbReference type="Proteomes" id="UP000779049"/>
    </source>
</evidence>
<dbReference type="PIRSF" id="PIRSF016599">
    <property type="entry name" value="Xaa-His_dipept"/>
    <property type="match status" value="1"/>
</dbReference>
<evidence type="ECO:0000313" key="2">
    <source>
        <dbReference type="EMBL" id="MBY0759028.1"/>
    </source>
</evidence>
<dbReference type="CDD" id="cd03890">
    <property type="entry name" value="M20_pepD"/>
    <property type="match status" value="1"/>
</dbReference>
<accession>A0ABS7L7K8</accession>
<dbReference type="InterPro" id="IPR002933">
    <property type="entry name" value="Peptidase_M20"/>
</dbReference>
<protein>
    <submittedName>
        <fullName evidence="2">Aminoacyl-histidine dipeptidase</fullName>
    </submittedName>
</protein>
<dbReference type="Proteomes" id="UP000779049">
    <property type="component" value="Unassembled WGS sequence"/>
</dbReference>
<sequence length="479" mass="52734">MAVLDHLEPKKVFQYFEELSSVPRGTFYNEKISNWCVEFAQARNLECIQDGMGNIIIKKPGTPGYENSDPVIIQGHMDMVCEKTEDSDHDFENDPLELYIEDGFIKAKNTTLGGDDGIAMAYALALLDSDDIPHPPLEAIFTVDEEVGMGGANYIDMSCIKGNILFNIDSDVEGTILAGCAGGILETLDMPVEREIKSGYLVDIKVRGLRGGHSGSQIHEQRGNANKLIARILNSLNQDSEIYLVTAEGGSKDNVIASSAQAQIITPDGEKAAALVKEMEAIFRSEFSSDEPDLEVTCTVKEGFAAVCTKESTDRIIFGLFCSPYGVQGLSRDLPGLVETSLNLGIVRTSAEKVSMVFYVRSSSNSKMTEMKYIFRAWAKALHAEQSEDGEYPAWMYQKDSKIRPLMVETYKELTGEDPIVTTVHAGLECGLLSGKKPTLDCVSFGPFNYDIHSVNERLDIASTQRTWELLKAVLAKLK</sequence>
<dbReference type="PANTHER" id="PTHR43501:SF1">
    <property type="entry name" value="CYTOSOL NON-SPECIFIC DIPEPTIDASE"/>
    <property type="match status" value="1"/>
</dbReference>
<proteinExistence type="predicted"/>
<gene>
    <name evidence="2" type="ORF">FLB61_08005</name>
</gene>
<dbReference type="InterPro" id="IPR011650">
    <property type="entry name" value="Peptidase_M20_dimer"/>
</dbReference>
<evidence type="ECO:0000259" key="1">
    <source>
        <dbReference type="Pfam" id="PF07687"/>
    </source>
</evidence>
<organism evidence="2 3">
    <name type="scientific">Sellimonas caecigallum</name>
    <dbReference type="NCBI Taxonomy" id="2592333"/>
    <lineage>
        <taxon>Bacteria</taxon>
        <taxon>Bacillati</taxon>
        <taxon>Bacillota</taxon>
        <taxon>Clostridia</taxon>
        <taxon>Lachnospirales</taxon>
        <taxon>Lachnospiraceae</taxon>
        <taxon>Sellimonas</taxon>
    </lineage>
</organism>
<comment type="caution">
    <text evidence="2">The sequence shown here is derived from an EMBL/GenBank/DDBJ whole genome shotgun (WGS) entry which is preliminary data.</text>
</comment>
<dbReference type="EMBL" id="VIRV01000010">
    <property type="protein sequence ID" value="MBY0759028.1"/>
    <property type="molecule type" value="Genomic_DNA"/>
</dbReference>
<feature type="domain" description="Peptidase M20 dimerisation" evidence="1">
    <location>
        <begin position="205"/>
        <end position="289"/>
    </location>
</feature>